<keyword evidence="10" id="KW-1185">Reference proteome</keyword>
<keyword evidence="4 7" id="KW-0573">Peptidoglycan synthesis</keyword>
<proteinExistence type="inferred from homology"/>
<dbReference type="InterPro" id="IPR001920">
    <property type="entry name" value="Asp/Glu_race"/>
</dbReference>
<evidence type="ECO:0000256" key="7">
    <source>
        <dbReference type="HAMAP-Rule" id="MF_00258"/>
    </source>
</evidence>
<evidence type="ECO:0000256" key="3">
    <source>
        <dbReference type="ARBA" id="ARBA00022960"/>
    </source>
</evidence>
<dbReference type="InterPro" id="IPR018187">
    <property type="entry name" value="Asp/Glu_racemase_AS_1"/>
</dbReference>
<dbReference type="GO" id="GO:0071555">
    <property type="term" value="P:cell wall organization"/>
    <property type="evidence" value="ECO:0007669"/>
    <property type="project" value="UniProtKB-KW"/>
</dbReference>
<dbReference type="PANTHER" id="PTHR21198:SF2">
    <property type="entry name" value="GLUTAMATE RACEMASE"/>
    <property type="match status" value="1"/>
</dbReference>
<dbReference type="PROSITE" id="PS00923">
    <property type="entry name" value="ASP_GLU_RACEMASE_1"/>
    <property type="match status" value="1"/>
</dbReference>
<comment type="pathway">
    <text evidence="7">Cell wall biogenesis; peptidoglycan biosynthesis.</text>
</comment>
<sequence length="295" mass="32280">MVTSTPHASRDNSILIFDSGAGGLSILREVRKKLPVTRFHYLMDTACFPYGNQSDSLLERRIPELCKAAVERFDPAVLVLACNTASTLALPLLREVLDIPVVGVVPAVRVAAGHCASSADTSFGLLATPATVKRPYTDNLISDFADGFEVHRFGSPLLVSYAERAISGEDVSSELEAHLGPWLETYPDMKAIVLGCTHYPLLREELEHLWPDHHWIDSGEAIARQTDKILRAAVSTRSVNISESRGSPGSGLPGETESHTCLHWTGRQEPDGVAGYLSELGEHVKRMPFDWPITQ</sequence>
<feature type="active site" description="Proton donor/acceptor" evidence="7">
    <location>
        <position position="82"/>
    </location>
</feature>
<reference evidence="10" key="1">
    <citation type="submission" date="2017-01" db="EMBL/GenBank/DDBJ databases">
        <authorList>
            <person name="Varghese N."/>
            <person name="Submissions S."/>
        </authorList>
    </citation>
    <scope>NUCLEOTIDE SEQUENCE [LARGE SCALE GENOMIC DNA]</scope>
    <source>
        <strain evidence="10">DSM 24913</strain>
    </source>
</reference>
<dbReference type="EMBL" id="FTOH01000009">
    <property type="protein sequence ID" value="SIT07219.1"/>
    <property type="molecule type" value="Genomic_DNA"/>
</dbReference>
<name>A0A1N7P9U4_9GAMM</name>
<feature type="binding site" evidence="7">
    <location>
        <begin position="83"/>
        <end position="84"/>
    </location>
    <ligand>
        <name>substrate</name>
    </ligand>
</feature>
<dbReference type="RefSeq" id="WP_076517034.1">
    <property type="nucleotide sequence ID" value="NZ_FTOH01000009.1"/>
</dbReference>
<dbReference type="PROSITE" id="PS00924">
    <property type="entry name" value="ASP_GLU_RACEMASE_2"/>
    <property type="match status" value="1"/>
</dbReference>
<dbReference type="InterPro" id="IPR033134">
    <property type="entry name" value="Asp/Glu_racemase_AS_2"/>
</dbReference>
<dbReference type="InterPro" id="IPR015942">
    <property type="entry name" value="Asp/Glu/hydantoin_racemase"/>
</dbReference>
<dbReference type="SUPFAM" id="SSF53681">
    <property type="entry name" value="Aspartate/glutamate racemase"/>
    <property type="match status" value="2"/>
</dbReference>
<feature type="binding site" evidence="7">
    <location>
        <begin position="50"/>
        <end position="51"/>
    </location>
    <ligand>
        <name>substrate</name>
    </ligand>
</feature>
<dbReference type="UniPathway" id="UPA00219"/>
<dbReference type="PANTHER" id="PTHR21198">
    <property type="entry name" value="GLUTAMATE RACEMASE"/>
    <property type="match status" value="1"/>
</dbReference>
<gene>
    <name evidence="7" type="primary">murI</name>
    <name evidence="9" type="ORF">SAMN05421686_10932</name>
</gene>
<dbReference type="Proteomes" id="UP000185639">
    <property type="component" value="Unassembled WGS sequence"/>
</dbReference>
<feature type="region of interest" description="Disordered" evidence="8">
    <location>
        <begin position="240"/>
        <end position="259"/>
    </location>
</feature>
<feature type="binding site" evidence="7">
    <location>
        <begin position="18"/>
        <end position="19"/>
    </location>
    <ligand>
        <name>substrate</name>
    </ligand>
</feature>
<dbReference type="GO" id="GO:0009252">
    <property type="term" value="P:peptidoglycan biosynthetic process"/>
    <property type="evidence" value="ECO:0007669"/>
    <property type="project" value="UniProtKB-UniRule"/>
</dbReference>
<dbReference type="EC" id="5.1.1.3" evidence="2 7"/>
<feature type="active site" description="Proton donor/acceptor" evidence="7">
    <location>
        <position position="196"/>
    </location>
</feature>
<dbReference type="GO" id="GO:0008360">
    <property type="term" value="P:regulation of cell shape"/>
    <property type="evidence" value="ECO:0007669"/>
    <property type="project" value="UniProtKB-KW"/>
</dbReference>
<evidence type="ECO:0000256" key="6">
    <source>
        <dbReference type="ARBA" id="ARBA00023316"/>
    </source>
</evidence>
<evidence type="ECO:0000313" key="10">
    <source>
        <dbReference type="Proteomes" id="UP000185639"/>
    </source>
</evidence>
<dbReference type="NCBIfam" id="TIGR00067">
    <property type="entry name" value="glut_race"/>
    <property type="match status" value="1"/>
</dbReference>
<dbReference type="AlphaFoldDB" id="A0A1N7P9U4"/>
<evidence type="ECO:0000256" key="5">
    <source>
        <dbReference type="ARBA" id="ARBA00023235"/>
    </source>
</evidence>
<evidence type="ECO:0000256" key="4">
    <source>
        <dbReference type="ARBA" id="ARBA00022984"/>
    </source>
</evidence>
<evidence type="ECO:0000256" key="2">
    <source>
        <dbReference type="ARBA" id="ARBA00013090"/>
    </source>
</evidence>
<evidence type="ECO:0000256" key="8">
    <source>
        <dbReference type="SAM" id="MobiDB-lite"/>
    </source>
</evidence>
<feature type="binding site" evidence="7">
    <location>
        <begin position="197"/>
        <end position="198"/>
    </location>
    <ligand>
        <name>substrate</name>
    </ligand>
</feature>
<keyword evidence="6 7" id="KW-0961">Cell wall biogenesis/degradation</keyword>
<comment type="catalytic activity">
    <reaction evidence="1 7">
        <text>L-glutamate = D-glutamate</text>
        <dbReference type="Rhea" id="RHEA:12813"/>
        <dbReference type="ChEBI" id="CHEBI:29985"/>
        <dbReference type="ChEBI" id="CHEBI:29986"/>
        <dbReference type="EC" id="5.1.1.3"/>
    </reaction>
</comment>
<dbReference type="HAMAP" id="MF_00258">
    <property type="entry name" value="Glu_racemase"/>
    <property type="match status" value="1"/>
</dbReference>
<keyword evidence="3 7" id="KW-0133">Cell shape</keyword>
<evidence type="ECO:0000313" key="9">
    <source>
        <dbReference type="EMBL" id="SIT07219.1"/>
    </source>
</evidence>
<evidence type="ECO:0000256" key="1">
    <source>
        <dbReference type="ARBA" id="ARBA00001602"/>
    </source>
</evidence>
<dbReference type="Gene3D" id="3.40.50.1860">
    <property type="match status" value="2"/>
</dbReference>
<dbReference type="Pfam" id="PF01177">
    <property type="entry name" value="Asp_Glu_race"/>
    <property type="match status" value="1"/>
</dbReference>
<dbReference type="GO" id="GO:0008881">
    <property type="term" value="F:glutamate racemase activity"/>
    <property type="evidence" value="ECO:0007669"/>
    <property type="project" value="UniProtKB-UniRule"/>
</dbReference>
<dbReference type="STRING" id="484498.SAMN05421686_10932"/>
<keyword evidence="5 7" id="KW-0413">Isomerase</keyword>
<dbReference type="InterPro" id="IPR004391">
    <property type="entry name" value="Glu_race"/>
</dbReference>
<organism evidence="9 10">
    <name type="scientific">Thalassolituus maritimus</name>
    <dbReference type="NCBI Taxonomy" id="484498"/>
    <lineage>
        <taxon>Bacteria</taxon>
        <taxon>Pseudomonadati</taxon>
        <taxon>Pseudomonadota</taxon>
        <taxon>Gammaproteobacteria</taxon>
        <taxon>Oceanospirillales</taxon>
        <taxon>Oceanospirillaceae</taxon>
        <taxon>Thalassolituus</taxon>
    </lineage>
</organism>
<comment type="function">
    <text evidence="7">Provides the (R)-glutamate required for cell wall biosynthesis.</text>
</comment>
<comment type="similarity">
    <text evidence="7">Belongs to the aspartate/glutamate racemases family.</text>
</comment>
<accession>A0A1N7P9U4</accession>
<protein>
    <recommendedName>
        <fullName evidence="2 7">Glutamate racemase</fullName>
        <ecNumber evidence="2 7">5.1.1.3</ecNumber>
    </recommendedName>
</protein>